<dbReference type="Gene3D" id="1.20.1280.170">
    <property type="entry name" value="Exocyst complex component Exo70"/>
    <property type="match status" value="1"/>
</dbReference>
<feature type="domain" description="Exocyst complex subunit Exo70 C-terminal" evidence="5">
    <location>
        <begin position="270"/>
        <end position="617"/>
    </location>
</feature>
<evidence type="ECO:0000256" key="2">
    <source>
        <dbReference type="ARBA" id="ARBA00022448"/>
    </source>
</evidence>
<reference evidence="7 9" key="2">
    <citation type="submission" date="2018-03" db="EMBL/GenBank/DDBJ databases">
        <authorList>
            <person name="Fogelqvist J."/>
        </authorList>
    </citation>
    <scope>NUCLEOTIDE SEQUENCE [LARGE SCALE GENOMIC DNA]</scope>
</reference>
<keyword evidence="3 4" id="KW-0268">Exocytosis</keyword>
<evidence type="ECO:0000256" key="3">
    <source>
        <dbReference type="ARBA" id="ARBA00022483"/>
    </source>
</evidence>
<keyword evidence="8" id="KW-1185">Reference proteome</keyword>
<reference evidence="6 8" key="1">
    <citation type="submission" date="2015-02" db="EMBL/GenBank/DDBJ databases">
        <authorList>
            <person name="Chooi Y.-H."/>
        </authorList>
    </citation>
    <scope>NUCLEOTIDE SEQUENCE [LARGE SCALE GENOMIC DNA]</scope>
    <source>
        <strain evidence="6">E3</strain>
    </source>
</reference>
<dbReference type="OMA" id="GIIRAGP"/>
<keyword evidence="7" id="KW-0496">Mitochondrion</keyword>
<dbReference type="InterPro" id="IPR046364">
    <property type="entry name" value="Exo70_C"/>
</dbReference>
<dbReference type="GO" id="GO:0006887">
    <property type="term" value="P:exocytosis"/>
    <property type="evidence" value="ECO:0007669"/>
    <property type="project" value="UniProtKB-KW"/>
</dbReference>
<keyword evidence="2 4" id="KW-0813">Transport</keyword>
<keyword evidence="4" id="KW-0653">Protein transport</keyword>
<organism evidence="6 8">
    <name type="scientific">Plasmodiophora brassicae</name>
    <name type="common">Clubroot disease agent</name>
    <dbReference type="NCBI Taxonomy" id="37360"/>
    <lineage>
        <taxon>Eukaryota</taxon>
        <taxon>Sar</taxon>
        <taxon>Rhizaria</taxon>
        <taxon>Endomyxa</taxon>
        <taxon>Phytomyxea</taxon>
        <taxon>Plasmodiophorida</taxon>
        <taxon>Plasmodiophoridae</taxon>
        <taxon>Plasmodiophora</taxon>
    </lineage>
</organism>
<dbReference type="AlphaFoldDB" id="A0A0G4J4V0"/>
<comment type="similarity">
    <text evidence="1 4">Belongs to the EXO70 family.</text>
</comment>
<dbReference type="InterPro" id="IPR016159">
    <property type="entry name" value="Cullin_repeat-like_dom_sf"/>
</dbReference>
<accession>A0A0G4J4V0</accession>
<name>A0A0G4J4V0_PLABS</name>
<dbReference type="GO" id="GO:0015031">
    <property type="term" value="P:protein transport"/>
    <property type="evidence" value="ECO:0007669"/>
    <property type="project" value="UniProtKB-KW"/>
</dbReference>
<proteinExistence type="inferred from homology"/>
<dbReference type="OrthoDB" id="1922221at2759"/>
<dbReference type="EMBL" id="CDSF01000133">
    <property type="protein sequence ID" value="CEP02608.1"/>
    <property type="molecule type" value="Genomic_DNA"/>
</dbReference>
<dbReference type="EMBL" id="OVEO01000003">
    <property type="protein sequence ID" value="SPQ94741.1"/>
    <property type="molecule type" value="Genomic_DNA"/>
</dbReference>
<dbReference type="Proteomes" id="UP000290189">
    <property type="component" value="Unassembled WGS sequence"/>
</dbReference>
<geneLocation type="mitochondrion" evidence="7"/>
<dbReference type="SUPFAM" id="SSF74788">
    <property type="entry name" value="Cullin repeat-like"/>
    <property type="match status" value="1"/>
</dbReference>
<dbReference type="GO" id="GO:0000145">
    <property type="term" value="C:exocyst"/>
    <property type="evidence" value="ECO:0007669"/>
    <property type="project" value="InterPro"/>
</dbReference>
<dbReference type="STRING" id="37360.A0A0G4J4V0"/>
<comment type="function">
    <text evidence="4">Component of the exocyst complex.</text>
</comment>
<dbReference type="PROSITE" id="PS51257">
    <property type="entry name" value="PROKAR_LIPOPROTEIN"/>
    <property type="match status" value="1"/>
</dbReference>
<evidence type="ECO:0000313" key="9">
    <source>
        <dbReference type="Proteomes" id="UP000290189"/>
    </source>
</evidence>
<evidence type="ECO:0000259" key="5">
    <source>
        <dbReference type="Pfam" id="PF03081"/>
    </source>
</evidence>
<evidence type="ECO:0000313" key="6">
    <source>
        <dbReference type="EMBL" id="CEP02608.1"/>
    </source>
</evidence>
<dbReference type="GO" id="GO:0005546">
    <property type="term" value="F:phosphatidylinositol-4,5-bisphosphate binding"/>
    <property type="evidence" value="ECO:0007669"/>
    <property type="project" value="InterPro"/>
</dbReference>
<sequence>MGDQDRAPAAAIKRLEAKIAQINQGLTGCQRLTDNMCDVLDVFERRLVDLEATMIPIHKQTQSLTLAQRNIDRTIAEVDLLQRHCATSQIDESTIDERSVRQEPQQFLEQVNRINEAAAFFDAHQSIANATKYQRSCASLSKKSVKVCEAEFKRVIETESKSIDFSQLPWPLPDDFQPMSHATLNQLGVLAACLEKCKSTELFLNRLIQIRSDNLKTSLDTASAGSSSSQSLSESAVERDSLRMAQKVKSRLMGVKKKSGQEQYEKGSHPFIKYIQFFLWLTKLERKLITDLFEFTKLGDADIQSCIATITNSLLENVTKEAQELLNKKSDSKVLILLDILDNLTKLVPQHHSKGPGSLGDVVRHLAEGVRKAIEYRKEKIAHSYSKQQFPIDGGYDPITVQTMNFITRFFEYRTTMEICVATPSPGSPSSVTKTESAICDFLVALDSSLEQKAKSYKNTSLMHIFSLNNAHYILKNIRSSPELLNAIGENSRVIADIDQRYKLSFDCYKLATWTKLLAYIEKRDDLVVSTPLATSQKKAIKQSFSGFNAVFEELYSAQKQFSVPDPDLRSQLRNANVELIIPKYRTFLQTFAKVEFSSHPGKYIKYHDNVLEQMLNKFFDEEA</sequence>
<dbReference type="PANTHER" id="PTHR12542:SF41">
    <property type="entry name" value="EXOCYST COMPLEX COMPONENT 7"/>
    <property type="match status" value="1"/>
</dbReference>
<dbReference type="Pfam" id="PF03081">
    <property type="entry name" value="Exo70_C"/>
    <property type="match status" value="1"/>
</dbReference>
<dbReference type="Proteomes" id="UP000039324">
    <property type="component" value="Unassembled WGS sequence"/>
</dbReference>
<evidence type="ECO:0000313" key="8">
    <source>
        <dbReference type="Proteomes" id="UP000039324"/>
    </source>
</evidence>
<dbReference type="PANTHER" id="PTHR12542">
    <property type="entry name" value="EXOCYST COMPLEX PROTEIN EXO70"/>
    <property type="match status" value="1"/>
</dbReference>
<protein>
    <recommendedName>
        <fullName evidence="4">Exocyst subunit Exo70 family protein</fullName>
    </recommendedName>
</protein>
<dbReference type="InterPro" id="IPR004140">
    <property type="entry name" value="Exo70"/>
</dbReference>
<evidence type="ECO:0000256" key="1">
    <source>
        <dbReference type="ARBA" id="ARBA00006756"/>
    </source>
</evidence>
<evidence type="ECO:0000256" key="4">
    <source>
        <dbReference type="RuleBase" id="RU365026"/>
    </source>
</evidence>
<evidence type="ECO:0000313" key="7">
    <source>
        <dbReference type="EMBL" id="SPQ94741.1"/>
    </source>
</evidence>
<gene>
    <name evidence="6" type="ORF">PBRA_002575</name>
    <name evidence="7" type="ORF">PLBR_LOCUS1956</name>
</gene>